<dbReference type="Pfam" id="PF18668">
    <property type="entry name" value="Tail_spike_N"/>
    <property type="match status" value="1"/>
</dbReference>
<comment type="caution">
    <text evidence="2">The sequence shown here is derived from an EMBL/GenBank/DDBJ whole genome shotgun (WGS) entry which is preliminary data.</text>
</comment>
<organism evidence="2 3">
    <name type="scientific">Proteus genomosp. 6</name>
    <dbReference type="NCBI Taxonomy" id="1311820"/>
    <lineage>
        <taxon>Bacteria</taxon>
        <taxon>Pseudomonadati</taxon>
        <taxon>Pseudomonadota</taxon>
        <taxon>Gammaproteobacteria</taxon>
        <taxon>Enterobacterales</taxon>
        <taxon>Morganellaceae</taxon>
        <taxon>Proteus</taxon>
    </lineage>
</organism>
<proteinExistence type="predicted"/>
<feature type="domain" description="Tail spike TSP1/Gp66 N-terminal" evidence="1">
    <location>
        <begin position="57"/>
        <end position="123"/>
    </location>
</feature>
<evidence type="ECO:0000259" key="1">
    <source>
        <dbReference type="Pfam" id="PF18668"/>
    </source>
</evidence>
<name>A0ABV1L4S2_9GAMM</name>
<gene>
    <name evidence="2" type="ORF">ABN253_00590</name>
</gene>
<accession>A0ABV1L4S2</accession>
<dbReference type="Proteomes" id="UP001436462">
    <property type="component" value="Unassembled WGS sequence"/>
</dbReference>
<dbReference type="EMBL" id="JBEEWF010000001">
    <property type="protein sequence ID" value="MEQ5346670.1"/>
    <property type="molecule type" value="Genomic_DNA"/>
</dbReference>
<dbReference type="RefSeq" id="WP_160230252.1">
    <property type="nucleotide sequence ID" value="NZ_JBEEWF010000001.1"/>
</dbReference>
<sequence>MSTIPTQNPVPSEAAKDLKFNSGKIDEFVTSMKNKYIDRFGQEHFTIEGLRWIAQQAISQFGYITLDSFQKGAEITLPNQVLRDEVTGEYYRWDGALPKVVPIDSTPDSSGGIGVGRWLSVGDSTLRPAVKILSDRSGEIYVTDYLNFSSSFSDALQLAIDNANADDGVGHGNKVILPAGRFKITKRVFIHEKDGLNIVGAGDGATVFVVDNLLSNVEPQHIMDLNGTYRGYQYDTLNAQAIFVITARRITQNVGFERHNGAAWRLKFSDFSTECEDGAFKKVSTFYAPEIGLSSISNITNSGVYSWLICADIYSVNLNSINIKNCVIPVKHGLGDIRRGTSVNLNRCNAFKTEFGWSFGGLGYSSWNNVACDAWADGYVGSEIKHFAYDLDNCQVDMNGCGCESAPSAAFGVLRFTGGSCITTNNCAFIGGRSTAEVYQSFIDGIGTIWDLNNTLISQGASSHLKVKVSNGATVNISSAYKSNVSVGGFVKLTDFITYDEISSVNLLGKFKSLLSLSKTTSSQLSVGGSRVGFDKIDFDTLKLITSTGSDRLPIPYHGDYKVEIFVDCSHQQELVLGLYINDDVVSQLPIKNIYLFSKILKLKKGDIVSIRAPSSLPSPITVNQSTSISILKV</sequence>
<evidence type="ECO:0000313" key="3">
    <source>
        <dbReference type="Proteomes" id="UP001436462"/>
    </source>
</evidence>
<dbReference type="Gene3D" id="2.10.10.80">
    <property type="match status" value="1"/>
</dbReference>
<reference evidence="2 3" key="1">
    <citation type="submission" date="2024-04" db="EMBL/GenBank/DDBJ databases">
        <title>Role of Flies in the Dissemination of Carbapenem-Resistant Enterobacteriaceae (CRE): An Epidemiological and Genomic Study in China.</title>
        <authorList>
            <person name="Kaichao C."/>
            <person name="Zhang R."/>
            <person name="Chen S."/>
        </authorList>
    </citation>
    <scope>NUCLEOTIDE SEQUENCE [LARGE SCALE GENOMIC DNA]</scope>
    <source>
        <strain evidence="3">fly-1011</strain>
    </source>
</reference>
<evidence type="ECO:0000313" key="2">
    <source>
        <dbReference type="EMBL" id="MEQ5346670.1"/>
    </source>
</evidence>
<keyword evidence="3" id="KW-1185">Reference proteome</keyword>
<dbReference type="InterPro" id="IPR040775">
    <property type="entry name" value="Tail_spike_N"/>
</dbReference>
<protein>
    <recommendedName>
        <fullName evidence="1">Tail spike TSP1/Gp66 N-terminal domain-containing protein</fullName>
    </recommendedName>
</protein>